<dbReference type="InterPro" id="IPR001584">
    <property type="entry name" value="Integrase_cat-core"/>
</dbReference>
<reference evidence="3" key="1">
    <citation type="submission" date="2017-03" db="EMBL/GenBank/DDBJ databases">
        <title>Phytopthora megakarya and P. palmivora, two closely related causual agents of cacao black pod achieved similar genome size and gene model numbers by different mechanisms.</title>
        <authorList>
            <person name="Ali S."/>
            <person name="Shao J."/>
            <person name="Larry D.J."/>
            <person name="Kronmiller B."/>
            <person name="Shen D."/>
            <person name="Strem M.D."/>
            <person name="Melnick R.L."/>
            <person name="Guiltinan M.J."/>
            <person name="Tyler B.M."/>
            <person name="Meinhardt L.W."/>
            <person name="Bailey B.A."/>
        </authorList>
    </citation>
    <scope>NUCLEOTIDE SEQUENCE [LARGE SCALE GENOMIC DNA]</scope>
    <source>
        <strain evidence="3">zdho120</strain>
    </source>
</reference>
<keyword evidence="3" id="KW-1185">Reference proteome</keyword>
<dbReference type="OrthoDB" id="116216at2759"/>
<dbReference type="Proteomes" id="UP000198211">
    <property type="component" value="Unassembled WGS sequence"/>
</dbReference>
<dbReference type="InterPro" id="IPR050951">
    <property type="entry name" value="Retrovirus_Pol_polyprotein"/>
</dbReference>
<dbReference type="GO" id="GO:0003676">
    <property type="term" value="F:nucleic acid binding"/>
    <property type="evidence" value="ECO:0007669"/>
    <property type="project" value="InterPro"/>
</dbReference>
<evidence type="ECO:0000259" key="1">
    <source>
        <dbReference type="PROSITE" id="PS50994"/>
    </source>
</evidence>
<feature type="domain" description="Integrase catalytic" evidence="1">
    <location>
        <begin position="231"/>
        <end position="393"/>
    </location>
</feature>
<dbReference type="EMBL" id="NBNE01000985">
    <property type="protein sequence ID" value="OWZ16156.1"/>
    <property type="molecule type" value="Genomic_DNA"/>
</dbReference>
<keyword evidence="2" id="KW-0548">Nucleotidyltransferase</keyword>
<name>A0A225WEK4_9STRA</name>
<dbReference type="PANTHER" id="PTHR37984">
    <property type="entry name" value="PROTEIN CBG26694"/>
    <property type="match status" value="1"/>
</dbReference>
<gene>
    <name evidence="2" type="ORF">PHMEG_00010087</name>
</gene>
<dbReference type="InterPro" id="IPR041588">
    <property type="entry name" value="Integrase_H2C2"/>
</dbReference>
<dbReference type="GO" id="GO:0015074">
    <property type="term" value="P:DNA integration"/>
    <property type="evidence" value="ECO:0007669"/>
    <property type="project" value="InterPro"/>
</dbReference>
<protein>
    <submittedName>
        <fullName evidence="2">Reverse transcriptase</fullName>
    </submittedName>
</protein>
<dbReference type="PROSITE" id="PS50994">
    <property type="entry name" value="INTEGRASE"/>
    <property type="match status" value="1"/>
</dbReference>
<evidence type="ECO:0000313" key="3">
    <source>
        <dbReference type="Proteomes" id="UP000198211"/>
    </source>
</evidence>
<evidence type="ECO:0000313" key="2">
    <source>
        <dbReference type="EMBL" id="OWZ16156.1"/>
    </source>
</evidence>
<dbReference type="Pfam" id="PF17921">
    <property type="entry name" value="Integrase_H2C2"/>
    <property type="match status" value="1"/>
</dbReference>
<keyword evidence="2" id="KW-0808">Transferase</keyword>
<organism evidence="2 3">
    <name type="scientific">Phytophthora megakarya</name>
    <dbReference type="NCBI Taxonomy" id="4795"/>
    <lineage>
        <taxon>Eukaryota</taxon>
        <taxon>Sar</taxon>
        <taxon>Stramenopiles</taxon>
        <taxon>Oomycota</taxon>
        <taxon>Peronosporomycetes</taxon>
        <taxon>Peronosporales</taxon>
        <taxon>Peronosporaceae</taxon>
        <taxon>Phytophthora</taxon>
    </lineage>
</organism>
<accession>A0A225WEK4</accession>
<keyword evidence="2" id="KW-0695">RNA-directed DNA polymerase</keyword>
<comment type="caution">
    <text evidence="2">The sequence shown here is derived from an EMBL/GenBank/DDBJ whole genome shotgun (WGS) entry which is preliminary data.</text>
</comment>
<dbReference type="AlphaFoldDB" id="A0A225WEK4"/>
<sequence length="536" mass="61621">MSCCTLNEIGMGVPTAWLVRRCSNNAGSWSSCEKDIRDLVTLNRLDGILVVKIEDETARISAVTARFKARSGVRTGSDPDALHEEVARELRIERIRQAQDEEPWISGLKKYLVGEIRDLTQEDAKVFGSVAVNYEVDQSDLLFYCPTTKESAGDRDKLMRLEVSETLQQQDILHHYHTSLQGGHQGIGRTYDRIRDHFHWGGLCKSVYRYVGECVDCETSKDDLGSRMSHLGTYPFLIIAIYHIPSLPRSFNGNTEPLISVDLFSAYVMANASVSRSAQTIAETYEECVFRRFGASEVIRRDQEPGLMSDFFKYINKILCQRQRATMVYRPQANGSAEPMVQTTTRGLDQRDWDEYAERLTFAINTTRDRIRGETPFYMIHGWDPRSTMEAVVPVGTLAGTIEIQEGGNIRCKSITNRLENKLIYYAYIQRRLDQESGYTWIECVKDMQGNWHRPFHIAEKIGGYAMKLEITESTHSIFPVVHVSNIKPVRMFPDRPLAYRSRMQIKWILMKPFYLKTGEPKIEIQMNMKWIEFPI</sequence>
<dbReference type="SUPFAM" id="SSF53098">
    <property type="entry name" value="Ribonuclease H-like"/>
    <property type="match status" value="1"/>
</dbReference>
<dbReference type="Gene3D" id="3.30.420.10">
    <property type="entry name" value="Ribonuclease H-like superfamily/Ribonuclease H"/>
    <property type="match status" value="1"/>
</dbReference>
<dbReference type="InterPro" id="IPR036397">
    <property type="entry name" value="RNaseH_sf"/>
</dbReference>
<dbReference type="InterPro" id="IPR012337">
    <property type="entry name" value="RNaseH-like_sf"/>
</dbReference>
<dbReference type="PANTHER" id="PTHR37984:SF5">
    <property type="entry name" value="PROTEIN NYNRIN-LIKE"/>
    <property type="match status" value="1"/>
</dbReference>
<proteinExistence type="predicted"/>
<dbReference type="Gene3D" id="1.10.340.70">
    <property type="match status" value="1"/>
</dbReference>
<dbReference type="GO" id="GO:0003964">
    <property type="term" value="F:RNA-directed DNA polymerase activity"/>
    <property type="evidence" value="ECO:0007669"/>
    <property type="project" value="UniProtKB-KW"/>
</dbReference>